<protein>
    <recommendedName>
        <fullName evidence="4">Yeast cell wall synthesis Kre9/Knh1-like N-terminal domain-containing protein</fullName>
    </recommendedName>
</protein>
<dbReference type="OrthoDB" id="5589325at2759"/>
<dbReference type="InterPro" id="IPR052982">
    <property type="entry name" value="SRP1/TIP1-like"/>
</dbReference>
<dbReference type="Proteomes" id="UP000799302">
    <property type="component" value="Unassembled WGS sequence"/>
</dbReference>
<evidence type="ECO:0000313" key="5">
    <source>
        <dbReference type="EMBL" id="KAF2675511.1"/>
    </source>
</evidence>
<feature type="region of interest" description="Disordered" evidence="2">
    <location>
        <begin position="171"/>
        <end position="194"/>
    </location>
</feature>
<dbReference type="PANTHER" id="PTHR40633:SF1">
    <property type="entry name" value="GPI ANCHORED SERINE-THREONINE RICH PROTEIN (AFU_ORTHOLOGUE AFUA_1G03630)"/>
    <property type="match status" value="1"/>
</dbReference>
<evidence type="ECO:0000256" key="3">
    <source>
        <dbReference type="SAM" id="SignalP"/>
    </source>
</evidence>
<sequence length="214" mass="21000">MFSKSIVSALLFASQAFAAISFTSTPSAVVAGQTYTLTWVTDGTGPVTILLKEGISTNLATVGTLTTTGAGGSFTWTAPSTYAPGTDYAFEIDQEGEAVNYSGQFPFTGGVAVSSSVAPMSSSAAASASGSMSMTAPVSSASSASAAMVSSVSGMPSGYKNSTVTSTAGASTLKPSASLKPTATPTPAPANSAASLGSPVALVLSVVAAMLYLQ</sequence>
<gene>
    <name evidence="5" type="ORF">BT63DRAFT_40441</name>
</gene>
<reference evidence="5" key="1">
    <citation type="journal article" date="2020" name="Stud. Mycol.">
        <title>101 Dothideomycetes genomes: a test case for predicting lifestyles and emergence of pathogens.</title>
        <authorList>
            <person name="Haridas S."/>
            <person name="Albert R."/>
            <person name="Binder M."/>
            <person name="Bloem J."/>
            <person name="Labutti K."/>
            <person name="Salamov A."/>
            <person name="Andreopoulos B."/>
            <person name="Baker S."/>
            <person name="Barry K."/>
            <person name="Bills G."/>
            <person name="Bluhm B."/>
            <person name="Cannon C."/>
            <person name="Castanera R."/>
            <person name="Culley D."/>
            <person name="Daum C."/>
            <person name="Ezra D."/>
            <person name="Gonzalez J."/>
            <person name="Henrissat B."/>
            <person name="Kuo A."/>
            <person name="Liang C."/>
            <person name="Lipzen A."/>
            <person name="Lutzoni F."/>
            <person name="Magnuson J."/>
            <person name="Mondo S."/>
            <person name="Nolan M."/>
            <person name="Ohm R."/>
            <person name="Pangilinan J."/>
            <person name="Park H.-J."/>
            <person name="Ramirez L."/>
            <person name="Alfaro M."/>
            <person name="Sun H."/>
            <person name="Tritt A."/>
            <person name="Yoshinaga Y."/>
            <person name="Zwiers L.-H."/>
            <person name="Turgeon B."/>
            <person name="Goodwin S."/>
            <person name="Spatafora J."/>
            <person name="Crous P."/>
            <person name="Grigoriev I."/>
        </authorList>
    </citation>
    <scope>NUCLEOTIDE SEQUENCE</scope>
    <source>
        <strain evidence="5">CBS 115976</strain>
    </source>
</reference>
<feature type="domain" description="Yeast cell wall synthesis Kre9/Knh1-like N-terminal" evidence="4">
    <location>
        <begin position="27"/>
        <end position="105"/>
    </location>
</feature>
<keyword evidence="6" id="KW-1185">Reference proteome</keyword>
<dbReference type="InterPro" id="IPR018466">
    <property type="entry name" value="Kre9/Knh1-like_N"/>
</dbReference>
<evidence type="ECO:0000313" key="6">
    <source>
        <dbReference type="Proteomes" id="UP000799302"/>
    </source>
</evidence>
<dbReference type="EMBL" id="MU004230">
    <property type="protein sequence ID" value="KAF2675511.1"/>
    <property type="molecule type" value="Genomic_DNA"/>
</dbReference>
<dbReference type="AlphaFoldDB" id="A0A6A6UVP2"/>
<dbReference type="PANTHER" id="PTHR40633">
    <property type="entry name" value="MATRIX PROTEIN, PUTATIVE (AFU_ORTHOLOGUE AFUA_8G05410)-RELATED"/>
    <property type="match status" value="1"/>
</dbReference>
<name>A0A6A6UVP2_9PEZI</name>
<evidence type="ECO:0000259" key="4">
    <source>
        <dbReference type="Pfam" id="PF10342"/>
    </source>
</evidence>
<accession>A0A6A6UVP2</accession>
<evidence type="ECO:0000256" key="1">
    <source>
        <dbReference type="ARBA" id="ARBA00022729"/>
    </source>
</evidence>
<organism evidence="5 6">
    <name type="scientific">Microthyrium microscopicum</name>
    <dbReference type="NCBI Taxonomy" id="703497"/>
    <lineage>
        <taxon>Eukaryota</taxon>
        <taxon>Fungi</taxon>
        <taxon>Dikarya</taxon>
        <taxon>Ascomycota</taxon>
        <taxon>Pezizomycotina</taxon>
        <taxon>Dothideomycetes</taxon>
        <taxon>Dothideomycetes incertae sedis</taxon>
        <taxon>Microthyriales</taxon>
        <taxon>Microthyriaceae</taxon>
        <taxon>Microthyrium</taxon>
    </lineage>
</organism>
<proteinExistence type="predicted"/>
<feature type="chain" id="PRO_5025556949" description="Yeast cell wall synthesis Kre9/Knh1-like N-terminal domain-containing protein" evidence="3">
    <location>
        <begin position="19"/>
        <end position="214"/>
    </location>
</feature>
<keyword evidence="1 3" id="KW-0732">Signal</keyword>
<dbReference type="Pfam" id="PF10342">
    <property type="entry name" value="Kre9_KNH"/>
    <property type="match status" value="1"/>
</dbReference>
<feature type="compositionally biased region" description="Low complexity" evidence="2">
    <location>
        <begin position="175"/>
        <end position="194"/>
    </location>
</feature>
<feature type="signal peptide" evidence="3">
    <location>
        <begin position="1"/>
        <end position="18"/>
    </location>
</feature>
<evidence type="ECO:0000256" key="2">
    <source>
        <dbReference type="SAM" id="MobiDB-lite"/>
    </source>
</evidence>